<sequence>MHKKIRIPGFLSLLILAYILWYNVFKFSDFLYVMLISSFVLAVLGVIFGADIGLKVNKLEAVLIILETALMYFLFWILRFIANFFEPLREGIEDIYRLMDRYDFVLLIIVLMLIGIFEEIFWRGFVTKALVDSIDNPVIALTISSAIYSLIYLYTMNIVLVISAFIIGLIFSVTYFITGKVTTTMYIHMLWTPLIFAILPLN</sequence>
<dbReference type="EMBL" id="CP071446">
    <property type="protein sequence ID" value="QTA38039.1"/>
    <property type="molecule type" value="Genomic_DNA"/>
</dbReference>
<feature type="transmembrane region" description="Helical" evidence="1">
    <location>
        <begin position="30"/>
        <end position="50"/>
    </location>
</feature>
<feature type="transmembrane region" description="Helical" evidence="1">
    <location>
        <begin position="102"/>
        <end position="122"/>
    </location>
</feature>
<keyword evidence="3" id="KW-0645">Protease</keyword>
<keyword evidence="1" id="KW-1133">Transmembrane helix</keyword>
<reference evidence="3 4" key="1">
    <citation type="submission" date="2021-03" db="EMBL/GenBank/DDBJ databases">
        <title>Thermosipho ferrireducens sp.nov., an anaerobic thermophilic iron-reducing bacterium isolated from a deep-sea hydrothermal sulfide deposits.</title>
        <authorList>
            <person name="Zeng X."/>
            <person name="Chen Y."/>
            <person name="Shao Z."/>
        </authorList>
    </citation>
    <scope>NUCLEOTIDE SEQUENCE [LARGE SCALE GENOMIC DNA]</scope>
    <source>
        <strain evidence="3 4">JL129W03</strain>
    </source>
</reference>
<organism evidence="3 4">
    <name type="scientific">Thermosipho ferrireducens</name>
    <dbReference type="NCBI Taxonomy" id="2571116"/>
    <lineage>
        <taxon>Bacteria</taxon>
        <taxon>Thermotogati</taxon>
        <taxon>Thermotogota</taxon>
        <taxon>Thermotogae</taxon>
        <taxon>Thermotogales</taxon>
        <taxon>Fervidobacteriaceae</taxon>
        <taxon>Thermosipho</taxon>
    </lineage>
</organism>
<dbReference type="GO" id="GO:0008237">
    <property type="term" value="F:metallopeptidase activity"/>
    <property type="evidence" value="ECO:0007669"/>
    <property type="project" value="UniProtKB-KW"/>
</dbReference>
<keyword evidence="3" id="KW-0378">Hydrolase</keyword>
<dbReference type="PANTHER" id="PTHR36435:SF1">
    <property type="entry name" value="CAAX AMINO TERMINAL PROTEASE FAMILY PROTEIN"/>
    <property type="match status" value="1"/>
</dbReference>
<feature type="transmembrane region" description="Helical" evidence="1">
    <location>
        <begin position="7"/>
        <end position="24"/>
    </location>
</feature>
<dbReference type="Pfam" id="PF02517">
    <property type="entry name" value="Rce1-like"/>
    <property type="match status" value="1"/>
</dbReference>
<evidence type="ECO:0000256" key="1">
    <source>
        <dbReference type="SAM" id="Phobius"/>
    </source>
</evidence>
<feature type="transmembrane region" description="Helical" evidence="1">
    <location>
        <begin position="158"/>
        <end position="177"/>
    </location>
</feature>
<feature type="domain" description="CAAX prenyl protease 2/Lysostaphin resistance protein A-like" evidence="2">
    <location>
        <begin position="104"/>
        <end position="191"/>
    </location>
</feature>
<proteinExistence type="predicted"/>
<protein>
    <submittedName>
        <fullName evidence="3">CPBP family intramembrane metalloprotease</fullName>
    </submittedName>
</protein>
<gene>
    <name evidence="3" type="ORF">JYK00_00375</name>
</gene>
<keyword evidence="1" id="KW-0812">Transmembrane</keyword>
<evidence type="ECO:0000313" key="4">
    <source>
        <dbReference type="Proteomes" id="UP000671862"/>
    </source>
</evidence>
<dbReference type="Proteomes" id="UP000671862">
    <property type="component" value="Chromosome"/>
</dbReference>
<keyword evidence="3" id="KW-0482">Metalloprotease</keyword>
<dbReference type="RefSeq" id="WP_207566760.1">
    <property type="nucleotide sequence ID" value="NZ_CP071446.1"/>
</dbReference>
<feature type="transmembrane region" description="Helical" evidence="1">
    <location>
        <begin position="62"/>
        <end position="82"/>
    </location>
</feature>
<evidence type="ECO:0000313" key="3">
    <source>
        <dbReference type="EMBL" id="QTA38039.1"/>
    </source>
</evidence>
<keyword evidence="4" id="KW-1185">Reference proteome</keyword>
<name>A0ABX7S756_9BACT</name>
<evidence type="ECO:0000259" key="2">
    <source>
        <dbReference type="Pfam" id="PF02517"/>
    </source>
</evidence>
<feature type="transmembrane region" description="Helical" evidence="1">
    <location>
        <begin position="184"/>
        <end position="201"/>
    </location>
</feature>
<dbReference type="InterPro" id="IPR003675">
    <property type="entry name" value="Rce1/LyrA-like_dom"/>
</dbReference>
<keyword evidence="1" id="KW-0472">Membrane</keyword>
<dbReference type="InterPro" id="IPR052710">
    <property type="entry name" value="CAAX_protease"/>
</dbReference>
<dbReference type="PANTHER" id="PTHR36435">
    <property type="entry name" value="SLR1288 PROTEIN"/>
    <property type="match status" value="1"/>
</dbReference>
<accession>A0ABX7S756</accession>